<accession>A0ACC2HYD1</accession>
<protein>
    <submittedName>
        <fullName evidence="1">Uncharacterized protein</fullName>
    </submittedName>
</protein>
<evidence type="ECO:0000313" key="1">
    <source>
        <dbReference type="EMBL" id="KAJ8108111.1"/>
    </source>
</evidence>
<reference evidence="1" key="1">
    <citation type="submission" date="2022-11" db="EMBL/GenBank/DDBJ databases">
        <title>Genome Sequence of Boeremia exigua.</title>
        <authorList>
            <person name="Buettner E."/>
        </authorList>
    </citation>
    <scope>NUCLEOTIDE SEQUENCE</scope>
    <source>
        <strain evidence="1">CU02</strain>
    </source>
</reference>
<keyword evidence="2" id="KW-1185">Reference proteome</keyword>
<organism evidence="1 2">
    <name type="scientific">Boeremia exigua</name>
    <dbReference type="NCBI Taxonomy" id="749465"/>
    <lineage>
        <taxon>Eukaryota</taxon>
        <taxon>Fungi</taxon>
        <taxon>Dikarya</taxon>
        <taxon>Ascomycota</taxon>
        <taxon>Pezizomycotina</taxon>
        <taxon>Dothideomycetes</taxon>
        <taxon>Pleosporomycetidae</taxon>
        <taxon>Pleosporales</taxon>
        <taxon>Pleosporineae</taxon>
        <taxon>Didymellaceae</taxon>
        <taxon>Boeremia</taxon>
    </lineage>
</organism>
<dbReference type="EMBL" id="JAPHNI010000802">
    <property type="protein sequence ID" value="KAJ8108111.1"/>
    <property type="molecule type" value="Genomic_DNA"/>
</dbReference>
<dbReference type="Proteomes" id="UP001153331">
    <property type="component" value="Unassembled WGS sequence"/>
</dbReference>
<gene>
    <name evidence="1" type="ORF">OPT61_g8401</name>
</gene>
<comment type="caution">
    <text evidence="1">The sequence shown here is derived from an EMBL/GenBank/DDBJ whole genome shotgun (WGS) entry which is preliminary data.</text>
</comment>
<name>A0ACC2HYD1_9PLEO</name>
<evidence type="ECO:0000313" key="2">
    <source>
        <dbReference type="Proteomes" id="UP001153331"/>
    </source>
</evidence>
<sequence>MATALLWTLTMTTRLNITQAGGSSTHHLIGEYSDLYMACNMRSLLKQAGYLEKTNQIRNLISFLEPHPRISYDSILLTEKLSLTLSEETVECPAILPIAVDNMTQALTDMKVDSAIVRWAIRYPESGFDYRQLRDLGFLFKGTNFDVADWSSLKLLPDFGPLMFVLCQQE</sequence>
<proteinExistence type="predicted"/>